<dbReference type="InterPro" id="IPR045851">
    <property type="entry name" value="AMP-bd_C_sf"/>
</dbReference>
<dbReference type="Pfam" id="PF00501">
    <property type="entry name" value="AMP-binding"/>
    <property type="match status" value="1"/>
</dbReference>
<feature type="domain" description="AMP-binding enzyme C-terminal" evidence="4">
    <location>
        <begin position="427"/>
        <end position="502"/>
    </location>
</feature>
<evidence type="ECO:0000313" key="5">
    <source>
        <dbReference type="EMBL" id="QEY61606.1"/>
    </source>
</evidence>
<keyword evidence="6" id="KW-1185">Reference proteome</keyword>
<dbReference type="Pfam" id="PF13193">
    <property type="entry name" value="AMP-binding_C"/>
    <property type="match status" value="1"/>
</dbReference>
<dbReference type="RefSeq" id="WP_151132152.1">
    <property type="nucleotide sequence ID" value="NZ_CP043311.1"/>
</dbReference>
<accession>A0A5J6QLB6</accession>
<dbReference type="GO" id="GO:0031956">
    <property type="term" value="F:medium-chain fatty acid-CoA ligase activity"/>
    <property type="evidence" value="ECO:0007669"/>
    <property type="project" value="TreeGrafter"/>
</dbReference>
<protein>
    <submittedName>
        <fullName evidence="5">AMP-binding protein</fullName>
    </submittedName>
</protein>
<dbReference type="Proteomes" id="UP000327179">
    <property type="component" value="Chromosome"/>
</dbReference>
<evidence type="ECO:0000256" key="1">
    <source>
        <dbReference type="ARBA" id="ARBA00006432"/>
    </source>
</evidence>
<sequence length="576" mass="61357">MSRPIPTTVYELLQASATDFADRPALTYIHELGADIGDQELSYAAFFAQLNRSARLMLDLAGAHKPVITLMLPNIPQSQCLLWAAASVGIANPINPLLNEEALASLMEKADTDLVIALGPVPGSDLWQKAVNAAQRLSKRPRCLSVLVQGGELFYDRLQQDYSGEVLPPELLPQSGDIAAYFHTGGTTGLPKLARQTHANQVAAACAYRARMAAGPEDVAMNGLPIFHVAGALVNSLGGLASGLRMLLPTLGGFRNPQVIRQHWRLVEHYGITLSGGIPTSVAAMLEVPVAGHDIGSLRFMLSGGAPVPAALCEKVKAVTGLELYQAYGMTECTGVIALPNLEHPAIPGSAGHVAVPVEVKIDGGEICVRGPTVFAGYLGQERPPLEDGWLRSGDLGRLDEEGNLFITGRVKDLIIRSGHNIDPALIENCLESHPAVSMVAAVGMPDEYAGELPVAFVQLRQGAVASADELQQFAFERIAERPACPKRVFLVEALPVTVVGKIFKQRLRELAAASVYRERVGGECPTLACEVTQDSDGGLWISLTGVPEGQREFCVACAETLGLRVRELVIAPACA</sequence>
<comment type="similarity">
    <text evidence="1">Belongs to the ATP-dependent AMP-binding enzyme family.</text>
</comment>
<name>A0A5J6QLB6_9GAMM</name>
<evidence type="ECO:0000313" key="6">
    <source>
        <dbReference type="Proteomes" id="UP000327179"/>
    </source>
</evidence>
<organism evidence="5 6">
    <name type="scientific">Metapseudomonas lalkuanensis</name>
    <dbReference type="NCBI Taxonomy" id="2604832"/>
    <lineage>
        <taxon>Bacteria</taxon>
        <taxon>Pseudomonadati</taxon>
        <taxon>Pseudomonadota</taxon>
        <taxon>Gammaproteobacteria</taxon>
        <taxon>Pseudomonadales</taxon>
        <taxon>Pseudomonadaceae</taxon>
        <taxon>Metapseudomonas</taxon>
    </lineage>
</organism>
<reference evidence="5 6" key="1">
    <citation type="submission" date="2019-08" db="EMBL/GenBank/DDBJ databases">
        <title>Whole-genome Sequencing of e-waste polymer degrading bacterium Pseudomonas sp. strain PE08.</title>
        <authorList>
            <person name="Kirdat K."/>
            <person name="Debbarma P."/>
            <person name="Narawade N."/>
            <person name="Suyal D."/>
            <person name="Thorat V."/>
            <person name="Shouche Y."/>
            <person name="Goel R."/>
            <person name="Yadav A."/>
        </authorList>
    </citation>
    <scope>NUCLEOTIDE SEQUENCE [LARGE SCALE GENOMIC DNA]</scope>
    <source>
        <strain evidence="5 6">PE08</strain>
    </source>
</reference>
<evidence type="ECO:0000259" key="4">
    <source>
        <dbReference type="Pfam" id="PF13193"/>
    </source>
</evidence>
<keyword evidence="2" id="KW-0436">Ligase</keyword>
<dbReference type="InterPro" id="IPR020845">
    <property type="entry name" value="AMP-binding_CS"/>
</dbReference>
<evidence type="ECO:0000259" key="3">
    <source>
        <dbReference type="Pfam" id="PF00501"/>
    </source>
</evidence>
<gene>
    <name evidence="5" type="ORF">FXN65_05870</name>
</gene>
<dbReference type="SUPFAM" id="SSF56801">
    <property type="entry name" value="Acetyl-CoA synthetase-like"/>
    <property type="match status" value="1"/>
</dbReference>
<dbReference type="InterPro" id="IPR042099">
    <property type="entry name" value="ANL_N_sf"/>
</dbReference>
<dbReference type="EMBL" id="CP043311">
    <property type="protein sequence ID" value="QEY61606.1"/>
    <property type="molecule type" value="Genomic_DNA"/>
</dbReference>
<dbReference type="PROSITE" id="PS00455">
    <property type="entry name" value="AMP_BINDING"/>
    <property type="match status" value="1"/>
</dbReference>
<evidence type="ECO:0000256" key="2">
    <source>
        <dbReference type="ARBA" id="ARBA00022598"/>
    </source>
</evidence>
<dbReference type="KEGG" id="plal:FXN65_05870"/>
<dbReference type="AlphaFoldDB" id="A0A5J6QLB6"/>
<proteinExistence type="inferred from homology"/>
<dbReference type="PANTHER" id="PTHR43201:SF5">
    <property type="entry name" value="MEDIUM-CHAIN ACYL-COA LIGASE ACSF2, MITOCHONDRIAL"/>
    <property type="match status" value="1"/>
</dbReference>
<dbReference type="InterPro" id="IPR025110">
    <property type="entry name" value="AMP-bd_C"/>
</dbReference>
<dbReference type="PANTHER" id="PTHR43201">
    <property type="entry name" value="ACYL-COA SYNTHETASE"/>
    <property type="match status" value="1"/>
</dbReference>
<dbReference type="GO" id="GO:0006631">
    <property type="term" value="P:fatty acid metabolic process"/>
    <property type="evidence" value="ECO:0007669"/>
    <property type="project" value="TreeGrafter"/>
</dbReference>
<dbReference type="Gene3D" id="3.30.300.30">
    <property type="match status" value="1"/>
</dbReference>
<dbReference type="InterPro" id="IPR000873">
    <property type="entry name" value="AMP-dep_synth/lig_dom"/>
</dbReference>
<dbReference type="Gene3D" id="3.40.50.12780">
    <property type="entry name" value="N-terminal domain of ligase-like"/>
    <property type="match status" value="1"/>
</dbReference>
<feature type="domain" description="AMP-dependent synthetase/ligase" evidence="3">
    <location>
        <begin position="14"/>
        <end position="379"/>
    </location>
</feature>